<keyword evidence="2" id="KW-0732">Signal</keyword>
<reference evidence="9" key="1">
    <citation type="journal article" date="2011" name="Nature">
        <title>A high-resolution map of human evolutionary constraint using 29 mammals.</title>
        <authorList>
            <person name="Lindblad-Toh K."/>
            <person name="Garber M."/>
            <person name="Zuk O."/>
            <person name="Lin M.F."/>
            <person name="Parker B.J."/>
            <person name="Washietl S."/>
            <person name="Kheradpour P."/>
            <person name="Ernst J."/>
            <person name="Jordan G."/>
            <person name="Mauceli E."/>
            <person name="Ward L.D."/>
            <person name="Lowe C.B."/>
            <person name="Holloway A.K."/>
            <person name="Clamp M."/>
            <person name="Gnerre S."/>
            <person name="Alfoldi J."/>
            <person name="Beal K."/>
            <person name="Chang J."/>
            <person name="Clawson H."/>
            <person name="Cuff J."/>
            <person name="Di Palma F."/>
            <person name="Fitzgerald S."/>
            <person name="Flicek P."/>
            <person name="Guttman M."/>
            <person name="Hubisz M.J."/>
            <person name="Jaffe D.B."/>
            <person name="Jungreis I."/>
            <person name="Kent W.J."/>
            <person name="Kostka D."/>
            <person name="Lara M."/>
            <person name="Martins A.L."/>
            <person name="Massingham T."/>
            <person name="Moltke I."/>
            <person name="Raney B.J."/>
            <person name="Rasmussen M.D."/>
            <person name="Robinson J."/>
            <person name="Stark A."/>
            <person name="Vilella A.J."/>
            <person name="Wen J."/>
            <person name="Xie X."/>
            <person name="Zody M.C."/>
            <person name="Baldwin J."/>
            <person name="Bloom T."/>
            <person name="Chin C.W."/>
            <person name="Heiman D."/>
            <person name="Nicol R."/>
            <person name="Nusbaum C."/>
            <person name="Young S."/>
            <person name="Wilkinson J."/>
            <person name="Worley K.C."/>
            <person name="Kovar C.L."/>
            <person name="Muzny D.M."/>
            <person name="Gibbs R.A."/>
            <person name="Cree A."/>
            <person name="Dihn H.H."/>
            <person name="Fowler G."/>
            <person name="Jhangiani S."/>
            <person name="Joshi V."/>
            <person name="Lee S."/>
            <person name="Lewis L.R."/>
            <person name="Nazareth L.V."/>
            <person name="Okwuonu G."/>
            <person name="Santibanez J."/>
            <person name="Warren W.C."/>
            <person name="Mardis E.R."/>
            <person name="Weinstock G.M."/>
            <person name="Wilson R.K."/>
            <person name="Delehaunty K."/>
            <person name="Dooling D."/>
            <person name="Fronik C."/>
            <person name="Fulton L."/>
            <person name="Fulton B."/>
            <person name="Graves T."/>
            <person name="Minx P."/>
            <person name="Sodergren E."/>
            <person name="Birney E."/>
            <person name="Margulies E.H."/>
            <person name="Herrero J."/>
            <person name="Green E.D."/>
            <person name="Haussler D."/>
            <person name="Siepel A."/>
            <person name="Goldman N."/>
            <person name="Pollard K.S."/>
            <person name="Pedersen J.S."/>
            <person name="Lander E.S."/>
            <person name="Kellis M."/>
        </authorList>
    </citation>
    <scope>NUCLEOTIDE SEQUENCE [LARGE SCALE GENOMIC DNA]</scope>
    <source>
        <strain evidence="9">2N</strain>
    </source>
</reference>
<sequence>PAAACGQRRIVGGQPAAERKWPWQVSLQIKGSHFCGGSLISNRWVLTAAHCILGHLNYVVKLGDTNLQHDAPKVVTVPVQDIVIHQEYSATTTAFGTISNDIALVLLSFPVNYSTHIQPVCLPTKSLKLRIGTQCWVTGWGRTNDGSLSTRLHEAEVNIVGLESCNKNLQEVLHMLTDPVSEGGLCAYGGEKDACQGDSGGPLVCEFKDTFVQVGIVSWGIGCGRIGLPGVYTDVSFYKDWIVRHLSRSPCWNAAGLLIPHLCLLLHLASW</sequence>
<dbReference type="Proteomes" id="UP000005447">
    <property type="component" value="Unassembled WGS sequence"/>
</dbReference>
<keyword evidence="5" id="KW-0325">Glycoprotein</keyword>
<dbReference type="CDD" id="cd00190">
    <property type="entry name" value="Tryp_SPc"/>
    <property type="match status" value="1"/>
</dbReference>
<proteinExistence type="predicted"/>
<dbReference type="FunCoup" id="H0VF02">
    <property type="interactions" value="50"/>
</dbReference>
<keyword evidence="4" id="KW-1015">Disulfide bond</keyword>
<accession>H0VF02</accession>
<dbReference type="eggNOG" id="KOG3627">
    <property type="taxonomic scope" value="Eukaryota"/>
</dbReference>
<dbReference type="EMBL" id="AAKN02012273">
    <property type="status" value="NOT_ANNOTATED_CDS"/>
    <property type="molecule type" value="Genomic_DNA"/>
</dbReference>
<feature type="domain" description="Peptidase S1" evidence="7">
    <location>
        <begin position="10"/>
        <end position="247"/>
    </location>
</feature>
<dbReference type="InterPro" id="IPR033116">
    <property type="entry name" value="TRYPSIN_SER"/>
</dbReference>
<dbReference type="PANTHER" id="PTHR24253">
    <property type="entry name" value="TRANSMEMBRANE PROTEASE SERINE"/>
    <property type="match status" value="1"/>
</dbReference>
<dbReference type="Bgee" id="ENSCPOG00000009607">
    <property type="expression patterns" value="Expressed in testis"/>
</dbReference>
<keyword evidence="3 6" id="KW-0378">Hydrolase</keyword>
<dbReference type="PANTHER" id="PTHR24253:SF159">
    <property type="entry name" value="SERINE PROTEASE 42"/>
    <property type="match status" value="1"/>
</dbReference>
<evidence type="ECO:0000256" key="3">
    <source>
        <dbReference type="ARBA" id="ARBA00022801"/>
    </source>
</evidence>
<keyword evidence="9" id="KW-1185">Reference proteome</keyword>
<dbReference type="InParanoid" id="H0VF02"/>
<dbReference type="PROSITE" id="PS00135">
    <property type="entry name" value="TRYPSIN_SER"/>
    <property type="match status" value="1"/>
</dbReference>
<dbReference type="PROSITE" id="PS00134">
    <property type="entry name" value="TRYPSIN_HIS"/>
    <property type="match status" value="1"/>
</dbReference>
<dbReference type="GeneTree" id="ENSGT00940000162829"/>
<evidence type="ECO:0000256" key="4">
    <source>
        <dbReference type="ARBA" id="ARBA00023157"/>
    </source>
</evidence>
<dbReference type="SUPFAM" id="SSF50494">
    <property type="entry name" value="Trypsin-like serine proteases"/>
    <property type="match status" value="1"/>
</dbReference>
<dbReference type="SMART" id="SM00020">
    <property type="entry name" value="Tryp_SPc"/>
    <property type="match status" value="1"/>
</dbReference>
<protein>
    <recommendedName>
        <fullName evidence="7">Peptidase S1 domain-containing protein</fullName>
    </recommendedName>
</protein>
<dbReference type="FunFam" id="2.40.10.10:FF:000039">
    <property type="entry name" value="Brain-specific serine protease 4"/>
    <property type="match status" value="1"/>
</dbReference>
<dbReference type="Gene3D" id="2.40.10.10">
    <property type="entry name" value="Trypsin-like serine proteases"/>
    <property type="match status" value="1"/>
</dbReference>
<evidence type="ECO:0000259" key="7">
    <source>
        <dbReference type="PROSITE" id="PS50240"/>
    </source>
</evidence>
<evidence type="ECO:0000256" key="1">
    <source>
        <dbReference type="ARBA" id="ARBA00022670"/>
    </source>
</evidence>
<evidence type="ECO:0000256" key="6">
    <source>
        <dbReference type="RuleBase" id="RU363034"/>
    </source>
</evidence>
<evidence type="ECO:0000256" key="5">
    <source>
        <dbReference type="ARBA" id="ARBA00023180"/>
    </source>
</evidence>
<evidence type="ECO:0000313" key="9">
    <source>
        <dbReference type="Proteomes" id="UP000005447"/>
    </source>
</evidence>
<dbReference type="Ensembl" id="ENSCPOT00000009694.3">
    <property type="protein sequence ID" value="ENSCPOP00000008623.3"/>
    <property type="gene ID" value="ENSCPOG00000009607.4"/>
</dbReference>
<organism evidence="8 9">
    <name type="scientific">Cavia porcellus</name>
    <name type="common">Guinea pig</name>
    <dbReference type="NCBI Taxonomy" id="10141"/>
    <lineage>
        <taxon>Eukaryota</taxon>
        <taxon>Metazoa</taxon>
        <taxon>Chordata</taxon>
        <taxon>Craniata</taxon>
        <taxon>Vertebrata</taxon>
        <taxon>Euteleostomi</taxon>
        <taxon>Mammalia</taxon>
        <taxon>Eutheria</taxon>
        <taxon>Euarchontoglires</taxon>
        <taxon>Glires</taxon>
        <taxon>Rodentia</taxon>
        <taxon>Hystricomorpha</taxon>
        <taxon>Caviidae</taxon>
        <taxon>Cavia</taxon>
    </lineage>
</organism>
<reference evidence="8" key="2">
    <citation type="submission" date="2025-08" db="UniProtKB">
        <authorList>
            <consortium name="Ensembl"/>
        </authorList>
    </citation>
    <scope>IDENTIFICATION</scope>
    <source>
        <strain evidence="8">2N</strain>
    </source>
</reference>
<dbReference type="GO" id="GO:0006508">
    <property type="term" value="P:proteolysis"/>
    <property type="evidence" value="ECO:0007669"/>
    <property type="project" value="UniProtKB-KW"/>
</dbReference>
<dbReference type="PROSITE" id="PS50240">
    <property type="entry name" value="TRYPSIN_DOM"/>
    <property type="match status" value="1"/>
</dbReference>
<dbReference type="InterPro" id="IPR001254">
    <property type="entry name" value="Trypsin_dom"/>
</dbReference>
<keyword evidence="6" id="KW-0720">Serine protease</keyword>
<dbReference type="OMA" id="INNQHIC"/>
<dbReference type="InterPro" id="IPR018114">
    <property type="entry name" value="TRYPSIN_HIS"/>
</dbReference>
<dbReference type="PRINTS" id="PR00722">
    <property type="entry name" value="CHYMOTRYPSIN"/>
</dbReference>
<dbReference type="Pfam" id="PF00089">
    <property type="entry name" value="Trypsin"/>
    <property type="match status" value="1"/>
</dbReference>
<dbReference type="GO" id="GO:0004252">
    <property type="term" value="F:serine-type endopeptidase activity"/>
    <property type="evidence" value="ECO:0007669"/>
    <property type="project" value="InterPro"/>
</dbReference>
<evidence type="ECO:0000313" key="8">
    <source>
        <dbReference type="Ensembl" id="ENSCPOP00000008623.3"/>
    </source>
</evidence>
<dbReference type="InterPro" id="IPR009003">
    <property type="entry name" value="Peptidase_S1_PA"/>
</dbReference>
<reference evidence="8" key="3">
    <citation type="submission" date="2025-09" db="UniProtKB">
        <authorList>
            <consortium name="Ensembl"/>
        </authorList>
    </citation>
    <scope>IDENTIFICATION</scope>
    <source>
        <strain evidence="8">2N</strain>
    </source>
</reference>
<dbReference type="HOGENOM" id="CLU_006842_0_4_1"/>
<dbReference type="AlphaFoldDB" id="H0VF02"/>
<dbReference type="InterPro" id="IPR001314">
    <property type="entry name" value="Peptidase_S1A"/>
</dbReference>
<dbReference type="STRING" id="10141.ENSCPOP00000008623"/>
<dbReference type="InterPro" id="IPR043504">
    <property type="entry name" value="Peptidase_S1_PA_chymotrypsin"/>
</dbReference>
<keyword evidence="1 6" id="KW-0645">Protease</keyword>
<dbReference type="VEuPathDB" id="HostDB:ENSCPOG00000009607"/>
<name>H0VF02_CAVPO</name>
<evidence type="ECO:0000256" key="2">
    <source>
        <dbReference type="ARBA" id="ARBA00022729"/>
    </source>
</evidence>